<dbReference type="Pfam" id="PF25967">
    <property type="entry name" value="RND-MFP_C"/>
    <property type="match status" value="1"/>
</dbReference>
<keyword evidence="8" id="KW-1133">Transmembrane helix</keyword>
<dbReference type="GO" id="GO:0030313">
    <property type="term" value="C:cell envelope"/>
    <property type="evidence" value="ECO:0007669"/>
    <property type="project" value="UniProtKB-SubCell"/>
</dbReference>
<protein>
    <submittedName>
        <fullName evidence="13">Efflux transporter periplasmic adaptor subunit</fullName>
    </submittedName>
</protein>
<feature type="domain" description="Multidrug resistance protein MdtA-like beta-barrel" evidence="11">
    <location>
        <begin position="235"/>
        <end position="315"/>
    </location>
</feature>
<feature type="domain" description="Multidrug resistance protein MdtA-like C-terminal permuted SH3" evidence="12">
    <location>
        <begin position="321"/>
        <end position="379"/>
    </location>
</feature>
<evidence type="ECO:0000259" key="12">
    <source>
        <dbReference type="Pfam" id="PF25967"/>
    </source>
</evidence>
<keyword evidence="6 8" id="KW-0472">Membrane</keyword>
<dbReference type="Gene3D" id="2.40.420.20">
    <property type="match status" value="1"/>
</dbReference>
<reference evidence="13 14" key="1">
    <citation type="submission" date="2017-10" db="EMBL/GenBank/DDBJ databases">
        <title>Genome announcement of Methylocella silvestris TVC from permafrost.</title>
        <authorList>
            <person name="Wang J."/>
            <person name="Geng K."/>
            <person name="Ul-Haque F."/>
            <person name="Crombie A.T."/>
            <person name="Street L.E."/>
            <person name="Wookey P.A."/>
            <person name="Murrell J.C."/>
            <person name="Pratscher J."/>
        </authorList>
    </citation>
    <scope>NUCLEOTIDE SEQUENCE [LARGE SCALE GENOMIC DNA]</scope>
    <source>
        <strain evidence="13 14">TVC</strain>
    </source>
</reference>
<evidence type="ECO:0000259" key="11">
    <source>
        <dbReference type="Pfam" id="PF25944"/>
    </source>
</evidence>
<accession>A0A2J7TCD5</accession>
<organism evidence="13 14">
    <name type="scientific">Methylocella silvestris</name>
    <dbReference type="NCBI Taxonomy" id="199596"/>
    <lineage>
        <taxon>Bacteria</taxon>
        <taxon>Pseudomonadati</taxon>
        <taxon>Pseudomonadota</taxon>
        <taxon>Alphaproteobacteria</taxon>
        <taxon>Hyphomicrobiales</taxon>
        <taxon>Beijerinckiaceae</taxon>
        <taxon>Methylocella</taxon>
    </lineage>
</organism>
<dbReference type="Proteomes" id="UP000236286">
    <property type="component" value="Unassembled WGS sequence"/>
</dbReference>
<dbReference type="AlphaFoldDB" id="A0A2J7TCD5"/>
<comment type="caution">
    <text evidence="13">The sequence shown here is derived from an EMBL/GenBank/DDBJ whole genome shotgun (WGS) entry which is preliminary data.</text>
</comment>
<evidence type="ECO:0000259" key="10">
    <source>
        <dbReference type="Pfam" id="PF25917"/>
    </source>
</evidence>
<dbReference type="NCBIfam" id="TIGR01730">
    <property type="entry name" value="RND_mfp"/>
    <property type="match status" value="1"/>
</dbReference>
<evidence type="ECO:0000256" key="1">
    <source>
        <dbReference type="ARBA" id="ARBA00004236"/>
    </source>
</evidence>
<keyword evidence="8" id="KW-0812">Transmembrane</keyword>
<dbReference type="Gene3D" id="2.40.30.170">
    <property type="match status" value="1"/>
</dbReference>
<dbReference type="GO" id="GO:0015562">
    <property type="term" value="F:efflux transmembrane transporter activity"/>
    <property type="evidence" value="ECO:0007669"/>
    <property type="project" value="TreeGrafter"/>
</dbReference>
<evidence type="ECO:0000256" key="2">
    <source>
        <dbReference type="ARBA" id="ARBA00009477"/>
    </source>
</evidence>
<dbReference type="GO" id="GO:1990281">
    <property type="term" value="C:efflux pump complex"/>
    <property type="evidence" value="ECO:0007669"/>
    <property type="project" value="TreeGrafter"/>
</dbReference>
<dbReference type="PANTHER" id="PTHR30469:SF12">
    <property type="entry name" value="MULTIDRUG RESISTANCE PROTEIN MDTA"/>
    <property type="match status" value="1"/>
</dbReference>
<dbReference type="SUPFAM" id="SSF111369">
    <property type="entry name" value="HlyD-like secretion proteins"/>
    <property type="match status" value="1"/>
</dbReference>
<sequence>MSTANPSAGGPQKAASGSAGRWSKAKALLAVAGFGGAFLGLAAAVHFAIAPKPRAAAAPAPVPVVTALVQRQDAPVILTGLGIVQAFNTATIRSQVTGVLESVGFIEGQSVKRGDVLAQIDPRLFQARLDQAEAQLGRDQAQLANTQTNLGRDEPLLQRGFATNQAVTDLSARVSQLQSTLKADQAAVEAAGIELDYATLRAPFDGVTGVRMIDIGNVIHPADPTGIVTLTQVQPISVLFTLPVEDIPAVQTALARGPVTATVYNQSGTKRLDAGTLLLINNVAAPNSGTVQMKATFPNAQRQLWPGAFVNAEITTSIVKDALTIPTDAIQQNDQGAFVYVVGPDRKVSIQPVELGQRVRGVALITKGLSAGQSVVVQGQYRLLPGAEVTPSAPGEVQNASTASAGMLP</sequence>
<comment type="similarity">
    <text evidence="2">Belongs to the membrane fusion protein (MFP) (TC 8.A.1) family.</text>
</comment>
<proteinExistence type="inferred from homology"/>
<evidence type="ECO:0000256" key="7">
    <source>
        <dbReference type="SAM" id="MobiDB-lite"/>
    </source>
</evidence>
<feature type="transmembrane region" description="Helical" evidence="8">
    <location>
        <begin position="27"/>
        <end position="49"/>
    </location>
</feature>
<dbReference type="InterPro" id="IPR058627">
    <property type="entry name" value="MdtA-like_C"/>
</dbReference>
<dbReference type="Pfam" id="PF25944">
    <property type="entry name" value="Beta-barrel_RND"/>
    <property type="match status" value="1"/>
</dbReference>
<dbReference type="OrthoDB" id="9783047at2"/>
<dbReference type="InterPro" id="IPR006143">
    <property type="entry name" value="RND_pump_MFP"/>
</dbReference>
<dbReference type="Gene3D" id="2.40.50.100">
    <property type="match status" value="1"/>
</dbReference>
<evidence type="ECO:0000256" key="8">
    <source>
        <dbReference type="SAM" id="Phobius"/>
    </source>
</evidence>
<feature type="domain" description="Multidrug resistance protein MdtA-like barrel-sandwich hybrid" evidence="10">
    <location>
        <begin position="88"/>
        <end position="230"/>
    </location>
</feature>
<keyword evidence="5" id="KW-0997">Cell inner membrane</keyword>
<dbReference type="EMBL" id="PDZR01000032">
    <property type="protein sequence ID" value="PNG24434.1"/>
    <property type="molecule type" value="Genomic_DNA"/>
</dbReference>
<dbReference type="Pfam" id="PF25917">
    <property type="entry name" value="BSH_RND"/>
    <property type="match status" value="1"/>
</dbReference>
<keyword evidence="4" id="KW-1003">Cell membrane</keyword>
<dbReference type="PANTHER" id="PTHR30469">
    <property type="entry name" value="MULTIDRUG RESISTANCE PROTEIN MDTA"/>
    <property type="match status" value="1"/>
</dbReference>
<dbReference type="Pfam" id="PF25876">
    <property type="entry name" value="HH_MFP_RND"/>
    <property type="match status" value="1"/>
</dbReference>
<dbReference type="FunFam" id="2.40.420.20:FF:000001">
    <property type="entry name" value="Efflux RND transporter periplasmic adaptor subunit"/>
    <property type="match status" value="1"/>
</dbReference>
<evidence type="ECO:0000256" key="4">
    <source>
        <dbReference type="ARBA" id="ARBA00022475"/>
    </source>
</evidence>
<evidence type="ECO:0000259" key="9">
    <source>
        <dbReference type="Pfam" id="PF25876"/>
    </source>
</evidence>
<evidence type="ECO:0000256" key="6">
    <source>
        <dbReference type="ARBA" id="ARBA00023136"/>
    </source>
</evidence>
<keyword evidence="3" id="KW-0813">Transport</keyword>
<comment type="subcellular location">
    <subcellularLocation>
        <location evidence="1">Cell membrane</location>
    </subcellularLocation>
</comment>
<dbReference type="InterPro" id="IPR058625">
    <property type="entry name" value="MdtA-like_BSH"/>
</dbReference>
<evidence type="ECO:0000256" key="3">
    <source>
        <dbReference type="ARBA" id="ARBA00022448"/>
    </source>
</evidence>
<dbReference type="InterPro" id="IPR058626">
    <property type="entry name" value="MdtA-like_b-barrel"/>
</dbReference>
<evidence type="ECO:0000313" key="13">
    <source>
        <dbReference type="EMBL" id="PNG24434.1"/>
    </source>
</evidence>
<dbReference type="InterPro" id="IPR058624">
    <property type="entry name" value="MdtA-like_HH"/>
</dbReference>
<dbReference type="RefSeq" id="WP_102845226.1">
    <property type="nucleotide sequence ID" value="NZ_PDZR01000032.1"/>
</dbReference>
<dbReference type="Gene3D" id="1.10.287.470">
    <property type="entry name" value="Helix hairpin bin"/>
    <property type="match status" value="1"/>
</dbReference>
<evidence type="ECO:0000256" key="5">
    <source>
        <dbReference type="ARBA" id="ARBA00022519"/>
    </source>
</evidence>
<feature type="region of interest" description="Disordered" evidence="7">
    <location>
        <begin position="390"/>
        <end position="409"/>
    </location>
</feature>
<evidence type="ECO:0000313" key="14">
    <source>
        <dbReference type="Proteomes" id="UP000236286"/>
    </source>
</evidence>
<feature type="compositionally biased region" description="Polar residues" evidence="7">
    <location>
        <begin position="398"/>
        <end position="409"/>
    </location>
</feature>
<name>A0A2J7TCD5_METSI</name>
<gene>
    <name evidence="13" type="ORF">CR492_18605</name>
</gene>
<feature type="domain" description="Multidrug resistance protein MdtA-like alpha-helical hairpin" evidence="9">
    <location>
        <begin position="129"/>
        <end position="198"/>
    </location>
</feature>